<evidence type="ECO:0008006" key="4">
    <source>
        <dbReference type="Google" id="ProtNLM"/>
    </source>
</evidence>
<dbReference type="Pfam" id="PF00756">
    <property type="entry name" value="Esterase"/>
    <property type="match status" value="1"/>
</dbReference>
<protein>
    <recommendedName>
        <fullName evidence="4">Poly(3-hydroxybutyrate) depolymerase</fullName>
    </recommendedName>
</protein>
<proteinExistence type="predicted"/>
<evidence type="ECO:0000313" key="3">
    <source>
        <dbReference type="Proteomes" id="UP000279562"/>
    </source>
</evidence>
<accession>A0A3P2A8Q0</accession>
<dbReference type="EMBL" id="RQYF01000027">
    <property type="protein sequence ID" value="RRD91375.1"/>
    <property type="molecule type" value="Genomic_DNA"/>
</dbReference>
<dbReference type="InterPro" id="IPR050955">
    <property type="entry name" value="Plant_Biomass_Hydrol_Est"/>
</dbReference>
<organism evidence="2 3">
    <name type="scientific">Prevotella heparinolytica</name>
    <dbReference type="NCBI Taxonomy" id="28113"/>
    <lineage>
        <taxon>Bacteria</taxon>
        <taxon>Pseudomonadati</taxon>
        <taxon>Bacteroidota</taxon>
        <taxon>Bacteroidia</taxon>
        <taxon>Bacteroidales</taxon>
        <taxon>Bacteroidaceae</taxon>
        <taxon>Bacteroides</taxon>
    </lineage>
</organism>
<keyword evidence="3" id="KW-1185">Reference proteome</keyword>
<dbReference type="RefSeq" id="WP_125239149.1">
    <property type="nucleotide sequence ID" value="NZ_DBFYXE010000057.1"/>
</dbReference>
<sequence>MKKNIRHMLPLLLSVLLLHGCSKGEEPPLLPEGGGQWIGRTDFSTPDNIIAYYKSQLDKETIEKAPETMYREKLSSSEIESERATLWELWKQANAERLERAGMSTTNTGNKPVWKIPQNEQMKVAIFAKGNRPSEGYPMIIQLHGGGAYPETTSAWGSNVNEGEWYESLRLAREYQDAPSLYIVPRMADDRRGRWYYTPQIQAFRRAYQLGVLSGNVNPNRVYLTGISEGGYGSLSLATFMPDYWAAVGPLAAATKPSEQIIGLRNIAFRLEVGERDSDYGRNVYAYQWEEAMEKLRKENPGEFTSEVIIQRGRDHFITYTDMTPWLIRHSRRVNPDHVSYVYHNIAPDAGNGYSTFSQGVYNLDFRKLHPASNKARLQIDVRRNGNTFDITTKEVSEGVTGFLGLYLAQVDFTKPILVRLNGKPVYEKQVIPSRGTMVESISLFGDPERIFAGKIEIRLNK</sequence>
<dbReference type="SUPFAM" id="SSF53474">
    <property type="entry name" value="alpha/beta-Hydrolases"/>
    <property type="match status" value="1"/>
</dbReference>
<evidence type="ECO:0000256" key="1">
    <source>
        <dbReference type="ARBA" id="ARBA00022729"/>
    </source>
</evidence>
<evidence type="ECO:0000313" key="2">
    <source>
        <dbReference type="EMBL" id="RRD91375.1"/>
    </source>
</evidence>
<dbReference type="PANTHER" id="PTHR43037">
    <property type="entry name" value="UNNAMED PRODUCT-RELATED"/>
    <property type="match status" value="1"/>
</dbReference>
<dbReference type="Gene3D" id="3.40.50.1820">
    <property type="entry name" value="alpha/beta hydrolase"/>
    <property type="match status" value="1"/>
</dbReference>
<comment type="caution">
    <text evidence="2">The sequence shown here is derived from an EMBL/GenBank/DDBJ whole genome shotgun (WGS) entry which is preliminary data.</text>
</comment>
<keyword evidence="1" id="KW-0732">Signal</keyword>
<dbReference type="PANTHER" id="PTHR43037:SF1">
    <property type="entry name" value="BLL1128 PROTEIN"/>
    <property type="match status" value="1"/>
</dbReference>
<dbReference type="InterPro" id="IPR000801">
    <property type="entry name" value="Esterase-like"/>
</dbReference>
<reference evidence="2 3" key="1">
    <citation type="submission" date="2018-11" db="EMBL/GenBank/DDBJ databases">
        <title>Genomes From Bacteria Associated with the Canine Oral Cavity: a Test Case for Automated Genome-Based Taxonomic Assignment.</title>
        <authorList>
            <person name="Coil D.A."/>
            <person name="Jospin G."/>
            <person name="Darling A.E."/>
            <person name="Wallis C."/>
            <person name="Davis I.J."/>
            <person name="Harris S."/>
            <person name="Eisen J.A."/>
            <person name="Holcombe L.J."/>
            <person name="O'Flynn C."/>
        </authorList>
    </citation>
    <scope>NUCLEOTIDE SEQUENCE [LARGE SCALE GENOMIC DNA]</scope>
    <source>
        <strain evidence="2 3">OH1047_COT-310</strain>
    </source>
</reference>
<dbReference type="Proteomes" id="UP000279562">
    <property type="component" value="Unassembled WGS sequence"/>
</dbReference>
<dbReference type="AlphaFoldDB" id="A0A3P2A8Q0"/>
<name>A0A3P2A8Q0_9BACE</name>
<gene>
    <name evidence="2" type="ORF">EII33_07350</name>
</gene>
<dbReference type="InterPro" id="IPR029058">
    <property type="entry name" value="AB_hydrolase_fold"/>
</dbReference>